<gene>
    <name evidence="2" type="ORF">NE695_03950</name>
</gene>
<proteinExistence type="predicted"/>
<feature type="transmembrane region" description="Helical" evidence="1">
    <location>
        <begin position="216"/>
        <end position="237"/>
    </location>
</feature>
<dbReference type="Proteomes" id="UP001524473">
    <property type="component" value="Unassembled WGS sequence"/>
</dbReference>
<feature type="transmembrane region" description="Helical" evidence="1">
    <location>
        <begin position="173"/>
        <end position="196"/>
    </location>
</feature>
<protein>
    <submittedName>
        <fullName evidence="2">Stage III sporulation protein AE</fullName>
    </submittedName>
</protein>
<dbReference type="InterPro" id="IPR014194">
    <property type="entry name" value="Spore_III_AE"/>
</dbReference>
<evidence type="ECO:0000256" key="1">
    <source>
        <dbReference type="SAM" id="Phobius"/>
    </source>
</evidence>
<feature type="transmembrane region" description="Helical" evidence="1">
    <location>
        <begin position="334"/>
        <end position="356"/>
    </location>
</feature>
<feature type="transmembrane region" description="Helical" evidence="1">
    <location>
        <begin position="109"/>
        <end position="133"/>
    </location>
</feature>
<organism evidence="2 3">
    <name type="scientific">Neglectibacter timonensis</name>
    <dbReference type="NCBI Taxonomy" id="1776382"/>
    <lineage>
        <taxon>Bacteria</taxon>
        <taxon>Bacillati</taxon>
        <taxon>Bacillota</taxon>
        <taxon>Clostridia</taxon>
        <taxon>Eubacteriales</taxon>
        <taxon>Oscillospiraceae</taxon>
        <taxon>Neglectibacter</taxon>
    </lineage>
</organism>
<feature type="transmembrane region" description="Helical" evidence="1">
    <location>
        <begin position="249"/>
        <end position="269"/>
    </location>
</feature>
<evidence type="ECO:0000313" key="3">
    <source>
        <dbReference type="Proteomes" id="UP001524473"/>
    </source>
</evidence>
<keyword evidence="1" id="KW-1133">Transmembrane helix</keyword>
<feature type="transmembrane region" description="Helical" evidence="1">
    <location>
        <begin position="281"/>
        <end position="313"/>
    </location>
</feature>
<dbReference type="Pfam" id="PF09546">
    <property type="entry name" value="Spore_III_AE"/>
    <property type="match status" value="1"/>
</dbReference>
<reference evidence="2 3" key="1">
    <citation type="submission" date="2022-06" db="EMBL/GenBank/DDBJ databases">
        <title>Isolation of gut microbiota from human fecal samples.</title>
        <authorList>
            <person name="Pamer E.G."/>
            <person name="Barat B."/>
            <person name="Waligurski E."/>
            <person name="Medina S."/>
            <person name="Paddock L."/>
            <person name="Mostad J."/>
        </authorList>
    </citation>
    <scope>NUCLEOTIDE SEQUENCE [LARGE SCALE GENOMIC DNA]</scope>
    <source>
        <strain evidence="2 3">DFI.9.73</strain>
    </source>
</reference>
<evidence type="ECO:0000313" key="2">
    <source>
        <dbReference type="EMBL" id="MCQ4839068.1"/>
    </source>
</evidence>
<accession>A0ABT1RWV3</accession>
<keyword evidence="1" id="KW-0812">Transmembrane</keyword>
<keyword evidence="1" id="KW-0472">Membrane</keyword>
<keyword evidence="3" id="KW-1185">Reference proteome</keyword>
<feature type="transmembrane region" description="Helical" evidence="1">
    <location>
        <begin position="78"/>
        <end position="97"/>
    </location>
</feature>
<comment type="caution">
    <text evidence="2">The sequence shown here is derived from an EMBL/GenBank/DDBJ whole genome shotgun (WGS) entry which is preliminary data.</text>
</comment>
<sequence length="360" mass="37095">MGILFLLSVASGASAEEMEAELYEKSGASGMYESLDQDTQNLLSDAGIDSAQIEGGITAERLMTAVSQMLKDKLAGPLKALAALVAIIVICKLTGCFEQSEIGETSGMVGTLACASVVVLPLMKLISTAQLVIESASVFLLASIPVYSALMVASGDVVTGGSYSILTLGTANAIPILSSAIIIPMLNIFLALAITSAFSQTKFDKLTEKLYSFTKWILLLLVTLFSGVLSIQTLLNMQADSATSKAAKLIASSAIPIVGGAFGDALAAIKSSMQVVKSGVGAFGILASLCIFLPVITETVFWVAVCGVGEIAAELFDASRIGKFMSTCTSVGKMILAVVISTAAVSVVCAAVVLFLKGSL</sequence>
<feature type="transmembrane region" description="Helical" evidence="1">
    <location>
        <begin position="139"/>
        <end position="166"/>
    </location>
</feature>
<dbReference type="RefSeq" id="WP_187127736.1">
    <property type="nucleotide sequence ID" value="NZ_CABKVV010000014.1"/>
</dbReference>
<name>A0ABT1RWV3_9FIRM</name>
<dbReference type="GeneID" id="90533052"/>
<dbReference type="EMBL" id="JANFZH010000006">
    <property type="protein sequence ID" value="MCQ4839068.1"/>
    <property type="molecule type" value="Genomic_DNA"/>
</dbReference>